<sequence length="442" mass="51237">MSSRSSSTDNSFDVEELLQIETRCRELRKEKDMLRDSQPQSFELIRRLELHVKTLSEARAEDEKRIQELERELNNCSQEIDYLQDQLNARNEENYCLGEHVHSLELKIAETGSLEETVGSLSEELNWSNSERLFLMQELESKEVELQNSASCIKKLEESVSSVALEYQCEIESMKLDMTTLERRFFEVKKLQEEDAREKVRMNDLIQDLEIQIQNDQEIIGNLEKENKELRFKFETSQRNAEVFCQKIEEEFKEWLERNDGPPLSNQSLSRDLEENISTCGNILGPLLSRLPVVGATDADLRGKMDKMSSQIREYELLVKQLKEEVKEEKSKARDEAEDLAQEMAELRYQLSGLLEEEHKRRACIEQISLQRIAQLEAQVGTDSSHKAFHISYLLTSATETSLPLESSNSNCHSRWFLSSSRNQNGDYGPLFMAKEMCKIGP</sequence>
<feature type="coiled-coil region" evidence="1">
    <location>
        <begin position="164"/>
        <end position="240"/>
    </location>
</feature>
<evidence type="ECO:0000313" key="2">
    <source>
        <dbReference type="EMBL" id="KAF7134738.1"/>
    </source>
</evidence>
<dbReference type="AlphaFoldDB" id="A0A834LFM5"/>
<gene>
    <name evidence="2" type="ORF">RHSIM_Rhsim08G0148500</name>
</gene>
<dbReference type="EMBL" id="WJXA01000008">
    <property type="protein sequence ID" value="KAF7134738.1"/>
    <property type="molecule type" value="Genomic_DNA"/>
</dbReference>
<dbReference type="Proteomes" id="UP000626092">
    <property type="component" value="Unassembled WGS sequence"/>
</dbReference>
<comment type="caution">
    <text evidence="2">The sequence shown here is derived from an EMBL/GenBank/DDBJ whole genome shotgun (WGS) entry which is preliminary data.</text>
</comment>
<evidence type="ECO:0000313" key="3">
    <source>
        <dbReference type="Proteomes" id="UP000626092"/>
    </source>
</evidence>
<dbReference type="OrthoDB" id="2020741at2759"/>
<keyword evidence="3" id="KW-1185">Reference proteome</keyword>
<proteinExistence type="predicted"/>
<evidence type="ECO:0000256" key="1">
    <source>
        <dbReference type="SAM" id="Coils"/>
    </source>
</evidence>
<keyword evidence="1" id="KW-0175">Coiled coil</keyword>
<name>A0A834LFM5_RHOSS</name>
<feature type="coiled-coil region" evidence="1">
    <location>
        <begin position="17"/>
        <end position="93"/>
    </location>
</feature>
<reference evidence="2" key="1">
    <citation type="submission" date="2019-11" db="EMBL/GenBank/DDBJ databases">
        <authorList>
            <person name="Liu Y."/>
            <person name="Hou J."/>
            <person name="Li T.-Q."/>
            <person name="Guan C.-H."/>
            <person name="Wu X."/>
            <person name="Wu H.-Z."/>
            <person name="Ling F."/>
            <person name="Zhang R."/>
            <person name="Shi X.-G."/>
            <person name="Ren J.-P."/>
            <person name="Chen E.-F."/>
            <person name="Sun J.-M."/>
        </authorList>
    </citation>
    <scope>NUCLEOTIDE SEQUENCE</scope>
    <source>
        <strain evidence="2">Adult_tree_wgs_1</strain>
        <tissue evidence="2">Leaves</tissue>
    </source>
</reference>
<dbReference type="PANTHER" id="PTHR36390">
    <property type="entry name" value="MYOSIN HEAVY CHAIN-LIKE PROTEIN"/>
    <property type="match status" value="1"/>
</dbReference>
<feature type="coiled-coil region" evidence="1">
    <location>
        <begin position="305"/>
        <end position="357"/>
    </location>
</feature>
<accession>A0A834LFM5</accession>
<dbReference type="PANTHER" id="PTHR36390:SF1">
    <property type="entry name" value="MYOSIN HEAVY CHAIN-LIKE PROTEIN"/>
    <property type="match status" value="1"/>
</dbReference>
<protein>
    <submittedName>
        <fullName evidence="2">Uncharacterized protein</fullName>
    </submittedName>
</protein>
<organism evidence="2 3">
    <name type="scientific">Rhododendron simsii</name>
    <name type="common">Sims's rhododendron</name>
    <dbReference type="NCBI Taxonomy" id="118357"/>
    <lineage>
        <taxon>Eukaryota</taxon>
        <taxon>Viridiplantae</taxon>
        <taxon>Streptophyta</taxon>
        <taxon>Embryophyta</taxon>
        <taxon>Tracheophyta</taxon>
        <taxon>Spermatophyta</taxon>
        <taxon>Magnoliopsida</taxon>
        <taxon>eudicotyledons</taxon>
        <taxon>Gunneridae</taxon>
        <taxon>Pentapetalae</taxon>
        <taxon>asterids</taxon>
        <taxon>Ericales</taxon>
        <taxon>Ericaceae</taxon>
        <taxon>Ericoideae</taxon>
        <taxon>Rhodoreae</taxon>
        <taxon>Rhododendron</taxon>
    </lineage>
</organism>